<dbReference type="InterPro" id="IPR003265">
    <property type="entry name" value="HhH-GPD_domain"/>
</dbReference>
<dbReference type="Pfam" id="PF00730">
    <property type="entry name" value="HhH-GPD"/>
    <property type="match status" value="1"/>
</dbReference>
<evidence type="ECO:0000256" key="1">
    <source>
        <dbReference type="ARBA" id="ARBA00008343"/>
    </source>
</evidence>
<evidence type="ECO:0000313" key="11">
    <source>
        <dbReference type="EMBL" id="RDB31839.1"/>
    </source>
</evidence>
<dbReference type="EMBL" id="QQBG01000005">
    <property type="protein sequence ID" value="RDB31839.1"/>
    <property type="molecule type" value="Genomic_DNA"/>
</dbReference>
<keyword evidence="4" id="KW-0227">DNA damage</keyword>
<evidence type="ECO:0000256" key="9">
    <source>
        <dbReference type="ARBA" id="ARBA00023295"/>
    </source>
</evidence>
<keyword evidence="8" id="KW-0234">DNA repair</keyword>
<dbReference type="AlphaFoldDB" id="A0A369KB54"/>
<keyword evidence="5" id="KW-0378">Hydrolase</keyword>
<dbReference type="InterPro" id="IPR023170">
    <property type="entry name" value="HhH_base_excis_C"/>
</dbReference>
<dbReference type="PIRSF" id="PIRSF001435">
    <property type="entry name" value="Nth"/>
    <property type="match status" value="1"/>
</dbReference>
<keyword evidence="2" id="KW-0004">4Fe-4S</keyword>
<dbReference type="GO" id="GO:0051539">
    <property type="term" value="F:4 iron, 4 sulfur cluster binding"/>
    <property type="evidence" value="ECO:0007669"/>
    <property type="project" value="UniProtKB-KW"/>
</dbReference>
<dbReference type="SMART" id="SM00478">
    <property type="entry name" value="ENDO3c"/>
    <property type="match status" value="1"/>
</dbReference>
<dbReference type="GO" id="GO:0004519">
    <property type="term" value="F:endonuclease activity"/>
    <property type="evidence" value="ECO:0007669"/>
    <property type="project" value="UniProtKB-KW"/>
</dbReference>
<evidence type="ECO:0000256" key="3">
    <source>
        <dbReference type="ARBA" id="ARBA00022723"/>
    </source>
</evidence>
<keyword evidence="9" id="KW-0326">Glycosidase</keyword>
<evidence type="ECO:0000256" key="4">
    <source>
        <dbReference type="ARBA" id="ARBA00022763"/>
    </source>
</evidence>
<evidence type="ECO:0000256" key="5">
    <source>
        <dbReference type="ARBA" id="ARBA00022801"/>
    </source>
</evidence>
<evidence type="ECO:0000256" key="8">
    <source>
        <dbReference type="ARBA" id="ARBA00023204"/>
    </source>
</evidence>
<sequence>MFGCMNQRHPLRHLALLTQLLDAHAPQPEPTLYAPHPYGFLLAVLLSARCFDSRVNQVIPTLLELADSPEGMVGLEIEEIRQVIRPCGLSRQKAKAIWLLSEQLIRFHNGTVPATRSALEALPGVGRKTASVVLSQCFGVSAFPVDTHVFRCARRWQLSSARSRERVERDLMAFFPEKLWVKTHLQMIAVGRKICRSRGHDGVACPFCRHFS</sequence>
<evidence type="ECO:0000256" key="7">
    <source>
        <dbReference type="ARBA" id="ARBA00023014"/>
    </source>
</evidence>
<dbReference type="Pfam" id="PF00633">
    <property type="entry name" value="HHH"/>
    <property type="match status" value="1"/>
</dbReference>
<keyword evidence="11" id="KW-0540">Nuclease</keyword>
<accession>A0A369KB54</accession>
<reference evidence="11 12" key="1">
    <citation type="submission" date="2018-07" db="EMBL/GenBank/DDBJ databases">
        <title>Comparative genomics of the Candidatus Parilichlamydiaceae reveals evidence of convergent evolution and genome reduction in the phylum Chlamydiae.</title>
        <authorList>
            <person name="Taylor-Brown A."/>
            <person name="Polkinghorne A."/>
        </authorList>
    </citation>
    <scope>NUCLEOTIDE SEQUENCE [LARGE SCALE GENOMIC DNA]</scope>
    <source>
        <strain evidence="11 12">Hat2</strain>
    </source>
</reference>
<gene>
    <name evidence="11" type="ORF">HAT2_00051</name>
</gene>
<dbReference type="GO" id="GO:0006285">
    <property type="term" value="P:base-excision repair, AP site formation"/>
    <property type="evidence" value="ECO:0007669"/>
    <property type="project" value="TreeGrafter"/>
</dbReference>
<dbReference type="InterPro" id="IPR000445">
    <property type="entry name" value="HhH_motif"/>
</dbReference>
<dbReference type="Gene3D" id="1.10.340.30">
    <property type="entry name" value="Hypothetical protein, domain 2"/>
    <property type="match status" value="1"/>
</dbReference>
<protein>
    <submittedName>
        <fullName evidence="11">Endonuclease III</fullName>
    </submittedName>
</protein>
<comment type="similarity">
    <text evidence="1">Belongs to the Nth/MutY family.</text>
</comment>
<comment type="caution">
    <text evidence="11">The sequence shown here is derived from an EMBL/GenBank/DDBJ whole genome shotgun (WGS) entry which is preliminary data.</text>
</comment>
<dbReference type="GO" id="GO:0019104">
    <property type="term" value="F:DNA N-glycosylase activity"/>
    <property type="evidence" value="ECO:0007669"/>
    <property type="project" value="UniProtKB-ARBA"/>
</dbReference>
<dbReference type="CDD" id="cd00056">
    <property type="entry name" value="ENDO3c"/>
    <property type="match status" value="1"/>
</dbReference>
<dbReference type="GO" id="GO:0046872">
    <property type="term" value="F:metal ion binding"/>
    <property type="evidence" value="ECO:0007669"/>
    <property type="project" value="UniProtKB-KW"/>
</dbReference>
<feature type="domain" description="HhH-GPD" evidence="10">
    <location>
        <begin position="46"/>
        <end position="193"/>
    </location>
</feature>
<dbReference type="GO" id="GO:0003677">
    <property type="term" value="F:DNA binding"/>
    <property type="evidence" value="ECO:0007669"/>
    <property type="project" value="InterPro"/>
</dbReference>
<keyword evidence="12" id="KW-1185">Reference proteome</keyword>
<dbReference type="InterPro" id="IPR011257">
    <property type="entry name" value="DNA_glycosylase"/>
</dbReference>
<keyword evidence="6" id="KW-0408">Iron</keyword>
<evidence type="ECO:0000313" key="12">
    <source>
        <dbReference type="Proteomes" id="UP000253816"/>
    </source>
</evidence>
<keyword evidence="3" id="KW-0479">Metal-binding</keyword>
<keyword evidence="7" id="KW-0411">Iron-sulfur</keyword>
<dbReference type="PANTHER" id="PTHR10359:SF18">
    <property type="entry name" value="ENDONUCLEASE III"/>
    <property type="match status" value="1"/>
</dbReference>
<dbReference type="SUPFAM" id="SSF48150">
    <property type="entry name" value="DNA-glycosylase"/>
    <property type="match status" value="1"/>
</dbReference>
<proteinExistence type="inferred from homology"/>
<evidence type="ECO:0000259" key="10">
    <source>
        <dbReference type="SMART" id="SM00478"/>
    </source>
</evidence>
<keyword evidence="11" id="KW-0255">Endonuclease</keyword>
<evidence type="ECO:0000256" key="6">
    <source>
        <dbReference type="ARBA" id="ARBA00023004"/>
    </source>
</evidence>
<dbReference type="FunFam" id="1.10.340.30:FF:000001">
    <property type="entry name" value="Endonuclease III"/>
    <property type="match status" value="1"/>
</dbReference>
<dbReference type="Proteomes" id="UP000253816">
    <property type="component" value="Unassembled WGS sequence"/>
</dbReference>
<dbReference type="Gene3D" id="1.10.1670.10">
    <property type="entry name" value="Helix-hairpin-Helix base-excision DNA repair enzymes (C-terminal)"/>
    <property type="match status" value="1"/>
</dbReference>
<name>A0A369KB54_9BACT</name>
<organism evidence="11 12">
    <name type="scientific">Candidatus Similichlamydia laticola</name>
    <dbReference type="NCBI Taxonomy" id="2170265"/>
    <lineage>
        <taxon>Bacteria</taxon>
        <taxon>Pseudomonadati</taxon>
        <taxon>Chlamydiota</taxon>
        <taxon>Chlamydiia</taxon>
        <taxon>Parachlamydiales</taxon>
        <taxon>Candidatus Parilichlamydiaceae</taxon>
        <taxon>Candidatus Similichlamydia</taxon>
    </lineage>
</organism>
<evidence type="ECO:0000256" key="2">
    <source>
        <dbReference type="ARBA" id="ARBA00022485"/>
    </source>
</evidence>
<dbReference type="PANTHER" id="PTHR10359">
    <property type="entry name" value="A/G-SPECIFIC ADENINE GLYCOSYLASE/ENDONUCLEASE III"/>
    <property type="match status" value="1"/>
</dbReference>